<protein>
    <submittedName>
        <fullName evidence="1 3">Uncharacterized protein</fullName>
    </submittedName>
</protein>
<dbReference type="AlphaFoldDB" id="A0A183IYG9"/>
<keyword evidence="2" id="KW-1185">Reference proteome</keyword>
<organism evidence="3">
    <name type="scientific">Soboliphyme baturini</name>
    <dbReference type="NCBI Taxonomy" id="241478"/>
    <lineage>
        <taxon>Eukaryota</taxon>
        <taxon>Metazoa</taxon>
        <taxon>Ecdysozoa</taxon>
        <taxon>Nematoda</taxon>
        <taxon>Enoplea</taxon>
        <taxon>Dorylaimia</taxon>
        <taxon>Dioctophymatida</taxon>
        <taxon>Dioctophymatoidea</taxon>
        <taxon>Soboliphymatidae</taxon>
        <taxon>Soboliphyme</taxon>
    </lineage>
</organism>
<dbReference type="Proteomes" id="UP000270296">
    <property type="component" value="Unassembled WGS sequence"/>
</dbReference>
<name>A0A183IYG9_9BILA</name>
<evidence type="ECO:0000313" key="3">
    <source>
        <dbReference type="WBParaSite" id="SBAD_0000898001-mRNA-1"/>
    </source>
</evidence>
<reference evidence="3" key="1">
    <citation type="submission" date="2016-06" db="UniProtKB">
        <authorList>
            <consortium name="WormBaseParasite"/>
        </authorList>
    </citation>
    <scope>IDENTIFICATION</scope>
</reference>
<reference evidence="1 2" key="2">
    <citation type="submission" date="2018-11" db="EMBL/GenBank/DDBJ databases">
        <authorList>
            <consortium name="Pathogen Informatics"/>
        </authorList>
    </citation>
    <scope>NUCLEOTIDE SEQUENCE [LARGE SCALE GENOMIC DNA]</scope>
</reference>
<proteinExistence type="predicted"/>
<evidence type="ECO:0000313" key="1">
    <source>
        <dbReference type="EMBL" id="VDP18485.1"/>
    </source>
</evidence>
<dbReference type="WBParaSite" id="SBAD_0000898001-mRNA-1">
    <property type="protein sequence ID" value="SBAD_0000898001-mRNA-1"/>
    <property type="gene ID" value="SBAD_0000898001"/>
</dbReference>
<sequence>MGLNRLTSEDGDMVTAATATTTATESVENLPESSDLAKLHLSRRATSLKNLIHEAVLCLEFFSFYIWSSSSLPCGFRERSTNQQVLIFFPCPSFLASLGLDGYFWF</sequence>
<gene>
    <name evidence="1" type="ORF">SBAD_LOCUS8667</name>
</gene>
<evidence type="ECO:0000313" key="2">
    <source>
        <dbReference type="Proteomes" id="UP000270296"/>
    </source>
</evidence>
<accession>A0A183IYG9</accession>
<dbReference type="EMBL" id="UZAM01011836">
    <property type="protein sequence ID" value="VDP18485.1"/>
    <property type="molecule type" value="Genomic_DNA"/>
</dbReference>